<dbReference type="RefSeq" id="WP_377983529.1">
    <property type="nucleotide sequence ID" value="NZ_JBBKXZ010000003.1"/>
</dbReference>
<name>A0ABW6DFL0_9BACT</name>
<reference evidence="1 2" key="1">
    <citation type="submission" date="2024-03" db="EMBL/GenBank/DDBJ databases">
        <title>Aquirufa genome sequencing.</title>
        <authorList>
            <person name="Pitt A."/>
            <person name="Hahn M.W."/>
        </authorList>
    </citation>
    <scope>NUCLEOTIDE SEQUENCE [LARGE SCALE GENOMIC DNA]</scope>
    <source>
        <strain evidence="1 2">OSTEICH-129V</strain>
    </source>
</reference>
<accession>A0ABW6DFL0</accession>
<evidence type="ECO:0000313" key="1">
    <source>
        <dbReference type="EMBL" id="MFD3394648.1"/>
    </source>
</evidence>
<evidence type="ECO:0000313" key="2">
    <source>
        <dbReference type="Proteomes" id="UP001598138"/>
    </source>
</evidence>
<evidence type="ECO:0008006" key="3">
    <source>
        <dbReference type="Google" id="ProtNLM"/>
    </source>
</evidence>
<dbReference type="Proteomes" id="UP001598138">
    <property type="component" value="Unassembled WGS sequence"/>
</dbReference>
<dbReference type="EMBL" id="JBBKXZ010000003">
    <property type="protein sequence ID" value="MFD3394648.1"/>
    <property type="molecule type" value="Genomic_DNA"/>
</dbReference>
<comment type="caution">
    <text evidence="1">The sequence shown here is derived from an EMBL/GenBank/DDBJ whole genome shotgun (WGS) entry which is preliminary data.</text>
</comment>
<keyword evidence="2" id="KW-1185">Reference proteome</keyword>
<gene>
    <name evidence="1" type="ORF">U0R10_08445</name>
</gene>
<proteinExistence type="predicted"/>
<organism evidence="1 2">
    <name type="scientific">Aquirufa avitistagni</name>
    <dbReference type="NCBI Taxonomy" id="3104728"/>
    <lineage>
        <taxon>Bacteria</taxon>
        <taxon>Pseudomonadati</taxon>
        <taxon>Bacteroidota</taxon>
        <taxon>Cytophagia</taxon>
        <taxon>Cytophagales</taxon>
        <taxon>Flectobacillaceae</taxon>
        <taxon>Aquirufa</taxon>
    </lineage>
</organism>
<sequence length="240" mass="27098">MINLFLRGWTISCVRRVVVLLLFFPIYSIQAQAWKWTIGSNITQYQFKNSAGKPVDLLKPQSGLHLDIAHEHVLIDTVRLISKFSKSAIYFSQRPKISKFLNLFHYDLGLNYNQFNAIGDVQQIAFSYQTDYVGVSAGFGPRIPLIKGWSIQVTGRVMGQYLVAGQQLVDARYFDLLSEPQFKGLRLFSGVQVELNKRVNAQVSAFVHVASYQTHNAKVTPTGTLDMAPMTLAMGIRLHQ</sequence>
<protein>
    <recommendedName>
        <fullName evidence="3">DUF481 domain-containing protein</fullName>
    </recommendedName>
</protein>